<dbReference type="InterPro" id="IPR052050">
    <property type="entry name" value="SecEffector_AnkRepeat"/>
</dbReference>
<evidence type="ECO:0000313" key="1">
    <source>
        <dbReference type="EMBL" id="AJF97111.1"/>
    </source>
</evidence>
<dbReference type="SUPFAM" id="SSF48403">
    <property type="entry name" value="Ankyrin repeat"/>
    <property type="match status" value="1"/>
</dbReference>
<sequence>MVREDAARRLHSLRDVVIACCDAAALGRTSFLQLVASLYPRNRGRGVCEAAALGGHIETLRYAHGEGWPLAPSEKLVAEVAGRGHLNVIRYFDEHGWIGDSKACQAAAAGGHAEVLAYLRRSVFSDGWHPRYWWDQVACLGAAASGGRLDVLRYAHECEQCPWFVDLSRRAAAGGHIRCLRYLCETGCPYDAETYASAVRYQRRACLDYLDHMDCPKSAH</sequence>
<dbReference type="GeneID" id="23462028"/>
<dbReference type="EMBL" id="KP136319">
    <property type="protein sequence ID" value="AJF97111.1"/>
    <property type="molecule type" value="Genomic_DNA"/>
</dbReference>
<dbReference type="KEGG" id="vg:23462028"/>
<dbReference type="Proteomes" id="UP000202511">
    <property type="component" value="Segment"/>
</dbReference>
<dbReference type="InterPro" id="IPR036770">
    <property type="entry name" value="Ankyrin_rpt-contain_sf"/>
</dbReference>
<evidence type="ECO:0000313" key="2">
    <source>
        <dbReference type="Proteomes" id="UP000202511"/>
    </source>
</evidence>
<name>A0A0B5J8J6_9VIRU</name>
<proteinExistence type="predicted"/>
<dbReference type="PANTHER" id="PTHR46586:SF3">
    <property type="entry name" value="ANKYRIN REPEAT-CONTAINING PROTEIN"/>
    <property type="match status" value="1"/>
</dbReference>
<dbReference type="PANTHER" id="PTHR46586">
    <property type="entry name" value="ANKYRIN REPEAT-CONTAINING PROTEIN"/>
    <property type="match status" value="1"/>
</dbReference>
<organism evidence="1 2">
    <name type="scientific">Pandoravirus inopinatum</name>
    <dbReference type="NCBI Taxonomy" id="1605721"/>
    <lineage>
        <taxon>Viruses</taxon>
        <taxon>Pandoravirus</taxon>
    </lineage>
</organism>
<dbReference type="RefSeq" id="YP_009119346.1">
    <property type="nucleotide sequence ID" value="NC_026440.1"/>
</dbReference>
<protein>
    <submittedName>
        <fullName evidence="1">Ankyrin repeat protein</fullName>
    </submittedName>
</protein>
<accession>A0A0B5J8J6</accession>
<dbReference type="Gene3D" id="1.25.40.20">
    <property type="entry name" value="Ankyrin repeat-containing domain"/>
    <property type="match status" value="1"/>
</dbReference>
<reference evidence="1 2" key="1">
    <citation type="journal article" date="2015" name="Parasitol. Res.">
        <title>Viruses in close associations with free-living amoebae.</title>
        <authorList>
            <person name="Scheid P."/>
        </authorList>
    </citation>
    <scope>NUCLEOTIDE SEQUENCE [LARGE SCALE GENOMIC DNA]</scope>
    <source>
        <strain evidence="1">KlaHel</strain>
    </source>
</reference>